<protein>
    <submittedName>
        <fullName evidence="1">Uncharacterized protein</fullName>
    </submittedName>
</protein>
<dbReference type="OrthoDB" id="1340494at2"/>
<evidence type="ECO:0000313" key="1">
    <source>
        <dbReference type="EMBL" id="EZH74712.1"/>
    </source>
</evidence>
<dbReference type="EMBL" id="AQRA01000002">
    <property type="protein sequence ID" value="EZH74712.1"/>
    <property type="molecule type" value="Genomic_DNA"/>
</dbReference>
<evidence type="ECO:0000313" key="2">
    <source>
        <dbReference type="Proteomes" id="UP000023541"/>
    </source>
</evidence>
<dbReference type="AlphaFoldDB" id="A0A023BX97"/>
<comment type="caution">
    <text evidence="1">The sequence shown here is derived from an EMBL/GenBank/DDBJ whole genome shotgun (WGS) entry which is preliminary data.</text>
</comment>
<dbReference type="Proteomes" id="UP000023541">
    <property type="component" value="Unassembled WGS sequence"/>
</dbReference>
<reference evidence="1 2" key="1">
    <citation type="submission" date="2014-04" db="EMBL/GenBank/DDBJ databases">
        <title>Aquimarina sp. 22II-S11-z7 Genome Sequencing.</title>
        <authorList>
            <person name="Lai Q."/>
        </authorList>
    </citation>
    <scope>NUCLEOTIDE SEQUENCE [LARGE SCALE GENOMIC DNA]</scope>
    <source>
        <strain evidence="1 2">22II-S11-z7</strain>
    </source>
</reference>
<organism evidence="1 2">
    <name type="scientific">Aquimarina atlantica</name>
    <dbReference type="NCBI Taxonomy" id="1317122"/>
    <lineage>
        <taxon>Bacteria</taxon>
        <taxon>Pseudomonadati</taxon>
        <taxon>Bacteroidota</taxon>
        <taxon>Flavobacteriia</taxon>
        <taxon>Flavobacteriales</taxon>
        <taxon>Flavobacteriaceae</taxon>
        <taxon>Aquimarina</taxon>
    </lineage>
</organism>
<accession>A0A023BX97</accession>
<dbReference type="RefSeq" id="WP_131248773.1">
    <property type="nucleotide sequence ID" value="NZ_AQRA01000002.1"/>
</dbReference>
<gene>
    <name evidence="1" type="ORF">ATO12_08205</name>
</gene>
<sequence length="182" mass="21387">MRTKTSVTYKNEILEKYKREKGGEMNCYLQEPTRKQIKEACLWLLNRRKEKYDESILNRFFQFEEGENKAYAIERVHGDKFKPIINFLTGETKSTTPANLELIAWLIDFKPRPLSIYLKSNTENEITLPESFQKTENAYYLKNENQVVDIIPETKVIEKTDKSITIISQINPTLRITTIVSL</sequence>
<proteinExistence type="predicted"/>
<dbReference type="eggNOG" id="ENOG5032XUG">
    <property type="taxonomic scope" value="Bacteria"/>
</dbReference>
<keyword evidence="2" id="KW-1185">Reference proteome</keyword>
<name>A0A023BX97_9FLAO</name>